<organism evidence="1 2">
    <name type="scientific">Albidiferax ferrireducens (strain ATCC BAA-621 / DSM 15236 / T118)</name>
    <name type="common">Rhodoferax ferrireducens</name>
    <dbReference type="NCBI Taxonomy" id="338969"/>
    <lineage>
        <taxon>Bacteria</taxon>
        <taxon>Pseudomonadati</taxon>
        <taxon>Pseudomonadota</taxon>
        <taxon>Betaproteobacteria</taxon>
        <taxon>Burkholderiales</taxon>
        <taxon>Comamonadaceae</taxon>
        <taxon>Rhodoferax</taxon>
    </lineage>
</organism>
<dbReference type="InterPro" id="IPR000801">
    <property type="entry name" value="Esterase-like"/>
</dbReference>
<dbReference type="RefSeq" id="WP_011466251.1">
    <property type="nucleotide sequence ID" value="NC_007908.1"/>
</dbReference>
<name>Q21RB4_ALBFT</name>
<dbReference type="KEGG" id="rfr:Rfer_3991"/>
<sequence>MHTRTDLHTATQRSDTLLVLLPPALSSIDDFYDQGFVEAVRQRQLPVDLRLVDVTAQYVIDKSLVDALHAEVLQPARAEGYRAVWLAGISMGAFSALHYVAHHAEQASGIFLIAPYPGTGDVLAEIRTAGGALAWCQNPSSVLDERKWWQWLGRESIKGEWKTPVYLGTGSADRFLSGQQLLSNLLPEDHVRVLPGKHQWPTWQALWADWLDHGPLACKAACSGAPTPPLPSLKVAGGTYNG</sequence>
<dbReference type="STRING" id="338969.Rfer_3991"/>
<protein>
    <recommendedName>
        <fullName evidence="3">Alpha/beta hydrolase</fullName>
    </recommendedName>
</protein>
<gene>
    <name evidence="1" type="ordered locus">Rfer_3991</name>
</gene>
<dbReference type="InterPro" id="IPR029058">
    <property type="entry name" value="AB_hydrolase_fold"/>
</dbReference>
<dbReference type="eggNOG" id="COG0627">
    <property type="taxonomic scope" value="Bacteria"/>
</dbReference>
<dbReference type="Gene3D" id="3.40.50.1820">
    <property type="entry name" value="alpha/beta hydrolase"/>
    <property type="match status" value="1"/>
</dbReference>
<dbReference type="EMBL" id="CP000267">
    <property type="protein sequence ID" value="ABD71689.1"/>
    <property type="molecule type" value="Genomic_DNA"/>
</dbReference>
<dbReference type="Proteomes" id="UP000008332">
    <property type="component" value="Chromosome"/>
</dbReference>
<dbReference type="Pfam" id="PF00756">
    <property type="entry name" value="Esterase"/>
    <property type="match status" value="1"/>
</dbReference>
<dbReference type="HOGENOM" id="CLU_1179438_0_0_4"/>
<evidence type="ECO:0000313" key="1">
    <source>
        <dbReference type="EMBL" id="ABD71689.1"/>
    </source>
</evidence>
<accession>Q21RB4</accession>
<dbReference type="AlphaFoldDB" id="Q21RB4"/>
<proteinExistence type="predicted"/>
<keyword evidence="2" id="KW-1185">Reference proteome</keyword>
<evidence type="ECO:0000313" key="2">
    <source>
        <dbReference type="Proteomes" id="UP000008332"/>
    </source>
</evidence>
<dbReference type="SUPFAM" id="SSF53474">
    <property type="entry name" value="alpha/beta-Hydrolases"/>
    <property type="match status" value="1"/>
</dbReference>
<evidence type="ECO:0008006" key="3">
    <source>
        <dbReference type="Google" id="ProtNLM"/>
    </source>
</evidence>
<reference evidence="2" key="1">
    <citation type="submission" date="2006-02" db="EMBL/GenBank/DDBJ databases">
        <title>Complete sequence of chromosome of Rhodoferax ferrireducens DSM 15236.</title>
        <authorList>
            <person name="Copeland A."/>
            <person name="Lucas S."/>
            <person name="Lapidus A."/>
            <person name="Barry K."/>
            <person name="Detter J.C."/>
            <person name="Glavina del Rio T."/>
            <person name="Hammon N."/>
            <person name="Israni S."/>
            <person name="Pitluck S."/>
            <person name="Brettin T."/>
            <person name="Bruce D."/>
            <person name="Han C."/>
            <person name="Tapia R."/>
            <person name="Gilna P."/>
            <person name="Kiss H."/>
            <person name="Schmutz J."/>
            <person name="Larimer F."/>
            <person name="Land M."/>
            <person name="Kyrpides N."/>
            <person name="Ivanova N."/>
            <person name="Richardson P."/>
        </authorList>
    </citation>
    <scope>NUCLEOTIDE SEQUENCE [LARGE SCALE GENOMIC DNA]</scope>
    <source>
        <strain evidence="2">ATCC BAA-621 / DSM 15236 / T118</strain>
    </source>
</reference>